<dbReference type="PRINTS" id="PR00359">
    <property type="entry name" value="BP450"/>
</dbReference>
<evidence type="ECO:0000256" key="6">
    <source>
        <dbReference type="ARBA" id="ARBA00023033"/>
    </source>
</evidence>
<dbReference type="InterPro" id="IPR036396">
    <property type="entry name" value="Cyt_P450_sf"/>
</dbReference>
<name>A0A1Y1Y7H3_9PLEO</name>
<protein>
    <submittedName>
        <fullName evidence="8">Cytochrome P450 55A3</fullName>
    </submittedName>
</protein>
<dbReference type="Pfam" id="PF00067">
    <property type="entry name" value="p450"/>
    <property type="match status" value="1"/>
</dbReference>
<dbReference type="Gene3D" id="1.10.630.10">
    <property type="entry name" value="Cytochrome P450"/>
    <property type="match status" value="1"/>
</dbReference>
<dbReference type="GO" id="GO:0016705">
    <property type="term" value="F:oxidoreductase activity, acting on paired donors, with incorporation or reduction of molecular oxygen"/>
    <property type="evidence" value="ECO:0007669"/>
    <property type="project" value="InterPro"/>
</dbReference>
<keyword evidence="4" id="KW-0560">Oxidoreductase</keyword>
<comment type="caution">
    <text evidence="8">The sequence shown here is derived from an EMBL/GenBank/DDBJ whole genome shotgun (WGS) entry which is preliminary data.</text>
</comment>
<reference evidence="8 9" key="1">
    <citation type="submission" date="2016-07" db="EMBL/GenBank/DDBJ databases">
        <title>Pervasive Adenine N6-methylation of Active Genes in Fungi.</title>
        <authorList>
            <consortium name="DOE Joint Genome Institute"/>
            <person name="Mondo S.J."/>
            <person name="Dannebaum R.O."/>
            <person name="Kuo R.C."/>
            <person name="Labutti K."/>
            <person name="Haridas S."/>
            <person name="Kuo A."/>
            <person name="Salamov A."/>
            <person name="Ahrendt S.R."/>
            <person name="Lipzen A."/>
            <person name="Sullivan W."/>
            <person name="Andreopoulos W.B."/>
            <person name="Clum A."/>
            <person name="Lindquist E."/>
            <person name="Daum C."/>
            <person name="Ramamoorthy G.K."/>
            <person name="Gryganskyi A."/>
            <person name="Culley D."/>
            <person name="Magnuson J.K."/>
            <person name="James T.Y."/>
            <person name="O'Malley M.A."/>
            <person name="Stajich J.E."/>
            <person name="Spatafora J.W."/>
            <person name="Visel A."/>
            <person name="Grigoriev I.V."/>
        </authorList>
    </citation>
    <scope>NUCLEOTIDE SEQUENCE [LARGE SCALE GENOMIC DNA]</scope>
    <source>
        <strain evidence="8 9">CBS 115471</strain>
    </source>
</reference>
<dbReference type="SUPFAM" id="SSF48264">
    <property type="entry name" value="Cytochrome P450"/>
    <property type="match status" value="1"/>
</dbReference>
<gene>
    <name evidence="8" type="ORF">BCR34DRAFT_677736</name>
</gene>
<dbReference type="InterPro" id="IPR001128">
    <property type="entry name" value="Cyt_P450"/>
</dbReference>
<sequence>MSMYNSPRAYSSRLRSCLQTLSVARASYSTTAAMTAPPSFPFARPHAWDPPAEYARLRATNPVSRVQLWDGSTPWLVVKHKDVINVLTDNRLSKERSRPGFPEMSAGGKEAAKNKPTFVDMDPPQHMQQRSMVESLFDVDAIAKLRPHIQRTVDSLLDAMVKQEKPVDFIDKFSLPVPSYIIYGILGVPFEDLEFLTQQNAIRSNGSATATEASTANKTLLDYIGKLVDQRGESPKEDLISKLVTEQVKPGHIERSDAVQIAFLMLVAGNATMVSMINLGVVTLLQYPEQLAKLKANPSLSSAFVSELCRYHTGSAMATRRVAKVDIELAGHAIKAGEGIIAATQSASRDEDVFSDPDVFDIARFLPKEEGGRGEDGYKAMGYGWGEHRCVAETLARTELEVVFATLFQRLPNLKLAIPFEDIKWSPPRKDIGITELHVTW</sequence>
<keyword evidence="2" id="KW-0349">Heme</keyword>
<keyword evidence="5" id="KW-0408">Iron</keyword>
<evidence type="ECO:0000256" key="7">
    <source>
        <dbReference type="SAM" id="MobiDB-lite"/>
    </source>
</evidence>
<dbReference type="AlphaFoldDB" id="A0A1Y1Y7H3"/>
<keyword evidence="9" id="KW-1185">Reference proteome</keyword>
<dbReference type="EMBL" id="MCFA01000323">
    <property type="protein sequence ID" value="ORX93938.1"/>
    <property type="molecule type" value="Genomic_DNA"/>
</dbReference>
<dbReference type="GO" id="GO:0004497">
    <property type="term" value="F:monooxygenase activity"/>
    <property type="evidence" value="ECO:0007669"/>
    <property type="project" value="UniProtKB-KW"/>
</dbReference>
<dbReference type="InterPro" id="IPR002397">
    <property type="entry name" value="Cyt_P450_B"/>
</dbReference>
<evidence type="ECO:0000256" key="5">
    <source>
        <dbReference type="ARBA" id="ARBA00023004"/>
    </source>
</evidence>
<evidence type="ECO:0000256" key="4">
    <source>
        <dbReference type="ARBA" id="ARBA00023002"/>
    </source>
</evidence>
<dbReference type="Proteomes" id="UP000193144">
    <property type="component" value="Unassembled WGS sequence"/>
</dbReference>
<organism evidence="8 9">
    <name type="scientific">Clohesyomyces aquaticus</name>
    <dbReference type="NCBI Taxonomy" id="1231657"/>
    <lineage>
        <taxon>Eukaryota</taxon>
        <taxon>Fungi</taxon>
        <taxon>Dikarya</taxon>
        <taxon>Ascomycota</taxon>
        <taxon>Pezizomycotina</taxon>
        <taxon>Dothideomycetes</taxon>
        <taxon>Pleosporomycetidae</taxon>
        <taxon>Pleosporales</taxon>
        <taxon>Lindgomycetaceae</taxon>
        <taxon>Clohesyomyces</taxon>
    </lineage>
</organism>
<keyword evidence="3" id="KW-0479">Metal-binding</keyword>
<dbReference type="GO" id="GO:0020037">
    <property type="term" value="F:heme binding"/>
    <property type="evidence" value="ECO:0007669"/>
    <property type="project" value="InterPro"/>
</dbReference>
<dbReference type="OrthoDB" id="3945418at2759"/>
<evidence type="ECO:0000256" key="3">
    <source>
        <dbReference type="ARBA" id="ARBA00022723"/>
    </source>
</evidence>
<evidence type="ECO:0000313" key="8">
    <source>
        <dbReference type="EMBL" id="ORX93938.1"/>
    </source>
</evidence>
<keyword evidence="6" id="KW-0503">Monooxygenase</keyword>
<dbReference type="CDD" id="cd11030">
    <property type="entry name" value="CYP105-like"/>
    <property type="match status" value="1"/>
</dbReference>
<accession>A0A1Y1Y7H3</accession>
<comment type="similarity">
    <text evidence="1">Belongs to the cytochrome P450 family.</text>
</comment>
<evidence type="ECO:0000313" key="9">
    <source>
        <dbReference type="Proteomes" id="UP000193144"/>
    </source>
</evidence>
<dbReference type="FunFam" id="1.10.630.10:FF:000018">
    <property type="entry name" value="Cytochrome P450 monooxygenase"/>
    <property type="match status" value="1"/>
</dbReference>
<feature type="region of interest" description="Disordered" evidence="7">
    <location>
        <begin position="94"/>
        <end position="120"/>
    </location>
</feature>
<proteinExistence type="inferred from homology"/>
<dbReference type="STRING" id="1231657.A0A1Y1Y7H3"/>
<dbReference type="PANTHER" id="PTHR46696">
    <property type="entry name" value="P450, PUTATIVE (EUROFUNG)-RELATED"/>
    <property type="match status" value="1"/>
</dbReference>
<dbReference type="PANTHER" id="PTHR46696:SF6">
    <property type="entry name" value="P450, PUTATIVE (EUROFUNG)-RELATED"/>
    <property type="match status" value="1"/>
</dbReference>
<evidence type="ECO:0000256" key="2">
    <source>
        <dbReference type="ARBA" id="ARBA00022617"/>
    </source>
</evidence>
<evidence type="ECO:0000256" key="1">
    <source>
        <dbReference type="ARBA" id="ARBA00010617"/>
    </source>
</evidence>
<dbReference type="GO" id="GO:0005506">
    <property type="term" value="F:iron ion binding"/>
    <property type="evidence" value="ECO:0007669"/>
    <property type="project" value="InterPro"/>
</dbReference>